<gene>
    <name evidence="4" type="ORF">GCM10012280_02490</name>
</gene>
<evidence type="ECO:0000313" key="5">
    <source>
        <dbReference type="Proteomes" id="UP000641932"/>
    </source>
</evidence>
<dbReference type="Pfam" id="PF13581">
    <property type="entry name" value="HATPase_c_2"/>
    <property type="match status" value="1"/>
</dbReference>
<comment type="caution">
    <text evidence="4">The sequence shown here is derived from an EMBL/GenBank/DDBJ whole genome shotgun (WGS) entry which is preliminary data.</text>
</comment>
<evidence type="ECO:0000256" key="1">
    <source>
        <dbReference type="ARBA" id="ARBA00022527"/>
    </source>
</evidence>
<sequence>MHHPPAARSSEEGASDAPARLPLPSRRQAPAGARAPSPVRAVRTAGPWTLPRTLGSCRKARKELRETLTAWGLEHLVPTAELLVSELVSNALRHTDGPLTLTLERLPGGLRAMVADENPRPPRLVRADIDDEGGRGIALVDGLADRWGVEPEPGGKAVWFELCG</sequence>
<dbReference type="Gene3D" id="3.30.565.10">
    <property type="entry name" value="Histidine kinase-like ATPase, C-terminal domain"/>
    <property type="match status" value="1"/>
</dbReference>
<protein>
    <recommendedName>
        <fullName evidence="3">Histidine kinase/HSP90-like ATPase domain-containing protein</fullName>
    </recommendedName>
</protein>
<feature type="region of interest" description="Disordered" evidence="2">
    <location>
        <begin position="1"/>
        <end position="47"/>
    </location>
</feature>
<dbReference type="InterPro" id="IPR003594">
    <property type="entry name" value="HATPase_dom"/>
</dbReference>
<dbReference type="CDD" id="cd16936">
    <property type="entry name" value="HATPase_RsbW-like"/>
    <property type="match status" value="1"/>
</dbReference>
<evidence type="ECO:0000259" key="3">
    <source>
        <dbReference type="Pfam" id="PF13581"/>
    </source>
</evidence>
<dbReference type="PANTHER" id="PTHR35526">
    <property type="entry name" value="ANTI-SIGMA-F FACTOR RSBW-RELATED"/>
    <property type="match status" value="1"/>
</dbReference>
<reference evidence="4" key="1">
    <citation type="journal article" date="2014" name="Int. J. Syst. Evol. Microbiol.">
        <title>Complete genome sequence of Corynebacterium casei LMG S-19264T (=DSM 44701T), isolated from a smear-ripened cheese.</title>
        <authorList>
            <consortium name="US DOE Joint Genome Institute (JGI-PGF)"/>
            <person name="Walter F."/>
            <person name="Albersmeier A."/>
            <person name="Kalinowski J."/>
            <person name="Ruckert C."/>
        </authorList>
    </citation>
    <scope>NUCLEOTIDE SEQUENCE</scope>
    <source>
        <strain evidence="4">CGMCC 4.7201</strain>
    </source>
</reference>
<feature type="domain" description="Histidine kinase/HSP90-like ATPase" evidence="3">
    <location>
        <begin position="51"/>
        <end position="160"/>
    </location>
</feature>
<dbReference type="RefSeq" id="WP_189129540.1">
    <property type="nucleotide sequence ID" value="NZ_BMMS01000001.1"/>
</dbReference>
<evidence type="ECO:0000313" key="4">
    <source>
        <dbReference type="EMBL" id="GGO80479.1"/>
    </source>
</evidence>
<accession>A0A917ZEJ8</accession>
<keyword evidence="1" id="KW-0723">Serine/threonine-protein kinase</keyword>
<dbReference type="AlphaFoldDB" id="A0A917ZEJ8"/>
<keyword evidence="1" id="KW-0418">Kinase</keyword>
<evidence type="ECO:0000256" key="2">
    <source>
        <dbReference type="SAM" id="MobiDB-lite"/>
    </source>
</evidence>
<keyword evidence="1" id="KW-0808">Transferase</keyword>
<dbReference type="EMBL" id="BMMS01000001">
    <property type="protein sequence ID" value="GGO80479.1"/>
    <property type="molecule type" value="Genomic_DNA"/>
</dbReference>
<proteinExistence type="predicted"/>
<dbReference type="GO" id="GO:0004674">
    <property type="term" value="F:protein serine/threonine kinase activity"/>
    <property type="evidence" value="ECO:0007669"/>
    <property type="project" value="UniProtKB-KW"/>
</dbReference>
<name>A0A917ZEJ8_9ACTN</name>
<keyword evidence="5" id="KW-1185">Reference proteome</keyword>
<reference evidence="4" key="2">
    <citation type="submission" date="2020-09" db="EMBL/GenBank/DDBJ databases">
        <authorList>
            <person name="Sun Q."/>
            <person name="Zhou Y."/>
        </authorList>
    </citation>
    <scope>NUCLEOTIDE SEQUENCE</scope>
    <source>
        <strain evidence="4">CGMCC 4.7201</strain>
    </source>
</reference>
<organism evidence="4 5">
    <name type="scientific">Wenjunlia tyrosinilytica</name>
    <dbReference type="NCBI Taxonomy" id="1544741"/>
    <lineage>
        <taxon>Bacteria</taxon>
        <taxon>Bacillati</taxon>
        <taxon>Actinomycetota</taxon>
        <taxon>Actinomycetes</taxon>
        <taxon>Kitasatosporales</taxon>
        <taxon>Streptomycetaceae</taxon>
        <taxon>Wenjunlia</taxon>
    </lineage>
</organism>
<dbReference type="InterPro" id="IPR036890">
    <property type="entry name" value="HATPase_C_sf"/>
</dbReference>
<dbReference type="InterPro" id="IPR050267">
    <property type="entry name" value="Anti-sigma-factor_SerPK"/>
</dbReference>
<dbReference type="PANTHER" id="PTHR35526:SF3">
    <property type="entry name" value="ANTI-SIGMA-F FACTOR RSBW"/>
    <property type="match status" value="1"/>
</dbReference>
<dbReference type="SUPFAM" id="SSF55874">
    <property type="entry name" value="ATPase domain of HSP90 chaperone/DNA topoisomerase II/histidine kinase"/>
    <property type="match status" value="1"/>
</dbReference>
<dbReference type="Proteomes" id="UP000641932">
    <property type="component" value="Unassembled WGS sequence"/>
</dbReference>